<feature type="domain" description="MARVEL" evidence="6">
    <location>
        <begin position="5"/>
        <end position="143"/>
    </location>
</feature>
<keyword evidence="3 5" id="KW-1133">Transmembrane helix</keyword>
<dbReference type="GO" id="GO:0070941">
    <property type="term" value="P:eisosome assembly"/>
    <property type="evidence" value="ECO:0007669"/>
    <property type="project" value="TreeGrafter"/>
</dbReference>
<evidence type="ECO:0000256" key="3">
    <source>
        <dbReference type="ARBA" id="ARBA00022989"/>
    </source>
</evidence>
<feature type="transmembrane region" description="Helical" evidence="5">
    <location>
        <begin position="12"/>
        <end position="31"/>
    </location>
</feature>
<name>A0A2V0P8E8_9CHLO</name>
<evidence type="ECO:0000259" key="6">
    <source>
        <dbReference type="PROSITE" id="PS51225"/>
    </source>
</evidence>
<feature type="transmembrane region" description="Helical" evidence="5">
    <location>
        <begin position="71"/>
        <end position="96"/>
    </location>
</feature>
<dbReference type="EMBL" id="BDRX01000048">
    <property type="protein sequence ID" value="GBF94140.1"/>
    <property type="molecule type" value="Genomic_DNA"/>
</dbReference>
<gene>
    <name evidence="7" type="ORF">Rsub_07127</name>
</gene>
<dbReference type="PANTHER" id="PTHR28165">
    <property type="entry name" value="NON-CLASSICAL EXPORT PROTEIN 2-RELATED"/>
    <property type="match status" value="1"/>
</dbReference>
<dbReference type="InParanoid" id="A0A2V0P8E8"/>
<dbReference type="AlphaFoldDB" id="A0A2V0P8E8"/>
<dbReference type="OrthoDB" id="528856at2759"/>
<evidence type="ECO:0000313" key="7">
    <source>
        <dbReference type="EMBL" id="GBF94140.1"/>
    </source>
</evidence>
<sequence>MAASCYYASKLVLRVVQAVLALVAFAGAAWLQTKGFREPPINFMVFVGVTGWLISMLYAVVSCVEGLQRVLWGIVEAGLNALWVLFWMAGGAAFAADGRCKPSQLSLDTPFTECNAFLASEAFAWMSFLLWVPSLALAVVDWRRGEGLGQSGNRF</sequence>
<evidence type="ECO:0000256" key="4">
    <source>
        <dbReference type="ARBA" id="ARBA00023136"/>
    </source>
</evidence>
<protein>
    <recommendedName>
        <fullName evidence="6">MARVEL domain-containing protein</fullName>
    </recommendedName>
</protein>
<comment type="subcellular location">
    <subcellularLocation>
        <location evidence="1">Membrane</location>
        <topology evidence="1">Multi-pass membrane protein</topology>
    </subcellularLocation>
</comment>
<evidence type="ECO:0000256" key="5">
    <source>
        <dbReference type="SAM" id="Phobius"/>
    </source>
</evidence>
<dbReference type="GO" id="GO:0072659">
    <property type="term" value="P:protein localization to plasma membrane"/>
    <property type="evidence" value="ECO:0007669"/>
    <property type="project" value="TreeGrafter"/>
</dbReference>
<evidence type="ECO:0000256" key="2">
    <source>
        <dbReference type="ARBA" id="ARBA00022692"/>
    </source>
</evidence>
<dbReference type="Proteomes" id="UP000247498">
    <property type="component" value="Unassembled WGS sequence"/>
</dbReference>
<comment type="caution">
    <text evidence="7">The sequence shown here is derived from an EMBL/GenBank/DDBJ whole genome shotgun (WGS) entry which is preliminary data.</text>
</comment>
<dbReference type="InterPro" id="IPR052649">
    <property type="entry name" value="NCE102-like"/>
</dbReference>
<dbReference type="PROSITE" id="PS51225">
    <property type="entry name" value="MARVEL"/>
    <property type="match status" value="1"/>
</dbReference>
<accession>A0A2V0P8E8</accession>
<keyword evidence="8" id="KW-1185">Reference proteome</keyword>
<dbReference type="InterPro" id="IPR008253">
    <property type="entry name" value="Marvel"/>
</dbReference>
<evidence type="ECO:0000256" key="1">
    <source>
        <dbReference type="ARBA" id="ARBA00004141"/>
    </source>
</evidence>
<feature type="transmembrane region" description="Helical" evidence="5">
    <location>
        <begin position="116"/>
        <end position="140"/>
    </location>
</feature>
<evidence type="ECO:0000313" key="8">
    <source>
        <dbReference type="Proteomes" id="UP000247498"/>
    </source>
</evidence>
<dbReference type="Pfam" id="PF01284">
    <property type="entry name" value="MARVEL"/>
    <property type="match status" value="1"/>
</dbReference>
<dbReference type="GO" id="GO:0032126">
    <property type="term" value="C:eisosome"/>
    <property type="evidence" value="ECO:0007669"/>
    <property type="project" value="TreeGrafter"/>
</dbReference>
<dbReference type="PANTHER" id="PTHR28165:SF2">
    <property type="entry name" value="MARVEL DOMAIN-CONTAINING PROTEIN"/>
    <property type="match status" value="1"/>
</dbReference>
<organism evidence="7 8">
    <name type="scientific">Raphidocelis subcapitata</name>
    <dbReference type="NCBI Taxonomy" id="307507"/>
    <lineage>
        <taxon>Eukaryota</taxon>
        <taxon>Viridiplantae</taxon>
        <taxon>Chlorophyta</taxon>
        <taxon>core chlorophytes</taxon>
        <taxon>Chlorophyceae</taxon>
        <taxon>CS clade</taxon>
        <taxon>Sphaeropleales</taxon>
        <taxon>Selenastraceae</taxon>
        <taxon>Raphidocelis</taxon>
    </lineage>
</organism>
<reference evidence="7 8" key="1">
    <citation type="journal article" date="2018" name="Sci. Rep.">
        <title>Raphidocelis subcapitata (=Pseudokirchneriella subcapitata) provides an insight into genome evolution and environmental adaptations in the Sphaeropleales.</title>
        <authorList>
            <person name="Suzuki S."/>
            <person name="Yamaguchi H."/>
            <person name="Nakajima N."/>
            <person name="Kawachi M."/>
        </authorList>
    </citation>
    <scope>NUCLEOTIDE SEQUENCE [LARGE SCALE GENOMIC DNA]</scope>
    <source>
        <strain evidence="7 8">NIES-35</strain>
    </source>
</reference>
<dbReference type="GO" id="GO:0005886">
    <property type="term" value="C:plasma membrane"/>
    <property type="evidence" value="ECO:0007669"/>
    <property type="project" value="TreeGrafter"/>
</dbReference>
<keyword evidence="4 5" id="KW-0472">Membrane</keyword>
<keyword evidence="2 5" id="KW-0812">Transmembrane</keyword>
<feature type="transmembrane region" description="Helical" evidence="5">
    <location>
        <begin position="43"/>
        <end position="64"/>
    </location>
</feature>
<proteinExistence type="predicted"/>